<feature type="chain" id="PRO_5045923069" evidence="1">
    <location>
        <begin position="21"/>
        <end position="167"/>
    </location>
</feature>
<evidence type="ECO:0000313" key="3">
    <source>
        <dbReference type="EMBL" id="MEI5985566.1"/>
    </source>
</evidence>
<sequence>MKTTVLIITCLLTFMQFGTAQTKEAKITTAISNELTHARSVKDLAAVWELKKMVSPNGDTINTNSVGYLKIYQQDQSFQILKPSRKGFFVALTGTYELPSEGRLVEKVINNSGMPGTENIENKEPMNYSISADRKFMTLKYKFKTLSGEMITSTEIWQRVTHDVPTE</sequence>
<feature type="signal peptide" evidence="1">
    <location>
        <begin position="1"/>
        <end position="20"/>
    </location>
</feature>
<gene>
    <name evidence="3" type="ORF">VJ786_11720</name>
</gene>
<dbReference type="Proteomes" id="UP001363035">
    <property type="component" value="Unassembled WGS sequence"/>
</dbReference>
<name>A0ABU8I7X2_9SPHI</name>
<evidence type="ECO:0000259" key="2">
    <source>
        <dbReference type="Pfam" id="PF14869"/>
    </source>
</evidence>
<feature type="domain" description="DUF4488" evidence="2">
    <location>
        <begin position="44"/>
        <end position="162"/>
    </location>
</feature>
<evidence type="ECO:0000256" key="1">
    <source>
        <dbReference type="SAM" id="SignalP"/>
    </source>
</evidence>
<comment type="caution">
    <text evidence="3">The sequence shown here is derived from an EMBL/GenBank/DDBJ whole genome shotgun (WGS) entry which is preliminary data.</text>
</comment>
<proteinExistence type="predicted"/>
<dbReference type="Gene3D" id="2.40.128.490">
    <property type="entry name" value="Uncharacterised protein PF14869, DUF4488"/>
    <property type="match status" value="1"/>
</dbReference>
<keyword evidence="4" id="KW-1185">Reference proteome</keyword>
<dbReference type="Pfam" id="PF14869">
    <property type="entry name" value="DUF4488"/>
    <property type="match status" value="1"/>
</dbReference>
<organism evidence="3 4">
    <name type="scientific">Sphingobacterium tenebrionis</name>
    <dbReference type="NCBI Taxonomy" id="3111775"/>
    <lineage>
        <taxon>Bacteria</taxon>
        <taxon>Pseudomonadati</taxon>
        <taxon>Bacteroidota</taxon>
        <taxon>Sphingobacteriia</taxon>
        <taxon>Sphingobacteriales</taxon>
        <taxon>Sphingobacteriaceae</taxon>
        <taxon>Sphingobacterium</taxon>
    </lineage>
</organism>
<dbReference type="InterPro" id="IPR027991">
    <property type="entry name" value="DUF4488"/>
</dbReference>
<evidence type="ECO:0000313" key="4">
    <source>
        <dbReference type="Proteomes" id="UP001363035"/>
    </source>
</evidence>
<reference evidence="3 4" key="1">
    <citation type="submission" date="2024-01" db="EMBL/GenBank/DDBJ databases">
        <title>Sphingobacterium tenebrionis sp. nov., a novel endophyte isolated from tenebrio molitor intestines.</title>
        <authorList>
            <person name="Zhang C."/>
        </authorList>
    </citation>
    <scope>NUCLEOTIDE SEQUENCE [LARGE SCALE GENOMIC DNA]</scope>
    <source>
        <strain evidence="3 4">PU5-4</strain>
    </source>
</reference>
<dbReference type="EMBL" id="JAYLLN010000029">
    <property type="protein sequence ID" value="MEI5985566.1"/>
    <property type="molecule type" value="Genomic_DNA"/>
</dbReference>
<keyword evidence="1" id="KW-0732">Signal</keyword>
<dbReference type="RefSeq" id="WP_099365973.1">
    <property type="nucleotide sequence ID" value="NZ_JAYLLN010000029.1"/>
</dbReference>
<accession>A0ABU8I7X2</accession>
<protein>
    <submittedName>
        <fullName evidence="3">DUF4488 domain-containing protein</fullName>
    </submittedName>
</protein>